<dbReference type="GO" id="GO:0019464">
    <property type="term" value="P:glycine decarboxylation via glycine cleavage system"/>
    <property type="evidence" value="ECO:0007669"/>
    <property type="project" value="UniProtKB-UniRule"/>
</dbReference>
<dbReference type="Gene3D" id="3.40.640.10">
    <property type="entry name" value="Type I PLP-dependent aspartate aminotransferase-like (Major domain)"/>
    <property type="match status" value="1"/>
</dbReference>
<dbReference type="CDD" id="cd00613">
    <property type="entry name" value="GDC-P"/>
    <property type="match status" value="1"/>
</dbReference>
<reference evidence="6 7" key="1">
    <citation type="submission" date="2019-03" db="EMBL/GenBank/DDBJ databases">
        <title>Genomic Encyclopedia of Type Strains, Phase IV (KMG-IV): sequencing the most valuable type-strain genomes for metagenomic binning, comparative biology and taxonomic classification.</title>
        <authorList>
            <person name="Goeker M."/>
        </authorList>
    </citation>
    <scope>NUCLEOTIDE SEQUENCE [LARGE SCALE GENOMIC DNA]</scope>
    <source>
        <strain evidence="6 7">DSM 26752</strain>
    </source>
</reference>
<dbReference type="Gene3D" id="3.90.1150.10">
    <property type="entry name" value="Aspartate Aminotransferase, domain 1"/>
    <property type="match status" value="1"/>
</dbReference>
<dbReference type="PANTHER" id="PTHR42806:SF1">
    <property type="entry name" value="GLYCINE DEHYDROGENASE (DECARBOXYLATING)"/>
    <property type="match status" value="1"/>
</dbReference>
<evidence type="ECO:0000313" key="6">
    <source>
        <dbReference type="EMBL" id="TCS86123.1"/>
    </source>
</evidence>
<comment type="similarity">
    <text evidence="4">Belongs to the GcvP family. N-terminal subunit subfamily.</text>
</comment>
<dbReference type="GO" id="GO:0009116">
    <property type="term" value="P:nucleoside metabolic process"/>
    <property type="evidence" value="ECO:0007669"/>
    <property type="project" value="InterPro"/>
</dbReference>
<dbReference type="InterPro" id="IPR015424">
    <property type="entry name" value="PyrdxlP-dep_Trfase"/>
</dbReference>
<dbReference type="Pfam" id="PF02347">
    <property type="entry name" value="GDC-P"/>
    <property type="match status" value="1"/>
</dbReference>
<proteinExistence type="inferred from homology"/>
<protein>
    <recommendedName>
        <fullName evidence="4">Probable glycine dehydrogenase (decarboxylating) subunit 1</fullName>
        <ecNumber evidence="4">1.4.4.2</ecNumber>
    </recommendedName>
    <alternativeName>
        <fullName evidence="4">Glycine cleavage system P-protein subunit 1</fullName>
    </alternativeName>
    <alternativeName>
        <fullName evidence="4">Glycine decarboxylase subunit 1</fullName>
    </alternativeName>
    <alternativeName>
        <fullName evidence="4">Glycine dehydrogenase (aminomethyl-transferring) subunit 1</fullName>
    </alternativeName>
</protein>
<dbReference type="InterPro" id="IPR020581">
    <property type="entry name" value="GDC_P"/>
</dbReference>
<dbReference type="EC" id="1.4.4.2" evidence="4"/>
<dbReference type="InterPro" id="IPR049315">
    <property type="entry name" value="GDC-P_N"/>
</dbReference>
<dbReference type="AlphaFoldDB" id="A0A4R3KNP2"/>
<organism evidence="6 7">
    <name type="scientific">Keratinibaculum paraultunense</name>
    <dbReference type="NCBI Taxonomy" id="1278232"/>
    <lineage>
        <taxon>Bacteria</taxon>
        <taxon>Bacillati</taxon>
        <taxon>Bacillota</taxon>
        <taxon>Tissierellia</taxon>
        <taxon>Tissierellales</taxon>
        <taxon>Tepidimicrobiaceae</taxon>
        <taxon>Keratinibaculum</taxon>
    </lineage>
</organism>
<comment type="function">
    <text evidence="1 4">The glycine cleavage system catalyzes the degradation of glycine. The P protein binds the alpha-amino group of glycine through its pyridoxal phosphate cofactor; CO(2) is released and the remaining methylamine moiety is then transferred to the lipoamide cofactor of the H protein.</text>
</comment>
<name>A0A4R3KNP2_9FIRM</name>
<dbReference type="SUPFAM" id="SSF53383">
    <property type="entry name" value="PLP-dependent transferases"/>
    <property type="match status" value="1"/>
</dbReference>
<evidence type="ECO:0000256" key="3">
    <source>
        <dbReference type="ARBA" id="ARBA00049026"/>
    </source>
</evidence>
<comment type="catalytic activity">
    <reaction evidence="3 4">
        <text>N(6)-[(R)-lipoyl]-L-lysyl-[glycine-cleavage complex H protein] + glycine + H(+) = N(6)-[(R)-S(8)-aminomethyldihydrolipoyl]-L-lysyl-[glycine-cleavage complex H protein] + CO2</text>
        <dbReference type="Rhea" id="RHEA:24304"/>
        <dbReference type="Rhea" id="RHEA-COMP:10494"/>
        <dbReference type="Rhea" id="RHEA-COMP:10495"/>
        <dbReference type="ChEBI" id="CHEBI:15378"/>
        <dbReference type="ChEBI" id="CHEBI:16526"/>
        <dbReference type="ChEBI" id="CHEBI:57305"/>
        <dbReference type="ChEBI" id="CHEBI:83099"/>
        <dbReference type="ChEBI" id="CHEBI:83143"/>
        <dbReference type="EC" id="1.4.4.2"/>
    </reaction>
</comment>
<dbReference type="GO" id="GO:0004375">
    <property type="term" value="F:glycine dehydrogenase (decarboxylating) activity"/>
    <property type="evidence" value="ECO:0007669"/>
    <property type="project" value="UniProtKB-EC"/>
</dbReference>
<dbReference type="InterPro" id="IPR015421">
    <property type="entry name" value="PyrdxlP-dep_Trfase_major"/>
</dbReference>
<keyword evidence="7" id="KW-1185">Reference proteome</keyword>
<comment type="subunit">
    <text evidence="4">The glycine cleavage system is composed of four proteins: P, T, L and H. In this organism, the P 'protein' is a heterodimer of two subunits.</text>
</comment>
<dbReference type="InterPro" id="IPR015422">
    <property type="entry name" value="PyrdxlP-dep_Trfase_small"/>
</dbReference>
<evidence type="ECO:0000313" key="7">
    <source>
        <dbReference type="Proteomes" id="UP000294567"/>
    </source>
</evidence>
<dbReference type="PANTHER" id="PTHR42806">
    <property type="entry name" value="GLYCINE CLEAVAGE SYSTEM P-PROTEIN"/>
    <property type="match status" value="1"/>
</dbReference>
<keyword evidence="2 4" id="KW-0560">Oxidoreductase</keyword>
<dbReference type="PIRSF" id="PIRSF006815">
    <property type="entry name" value="GcvPA"/>
    <property type="match status" value="1"/>
</dbReference>
<dbReference type="RefSeq" id="WP_132029553.1">
    <property type="nucleotide sequence ID" value="NZ_CP068564.1"/>
</dbReference>
<sequence length="448" mass="49732">MYPYIPNTKEDEQRMLEVIGVNSVEDLFSDIPEDVKLKRDLNLNSSMSELEVAKYMKKLAESNTTIDDLTCFLGAGAYDHYIPSIVGHITSRSEFYTSYTPYQAEISQGTLQYIFEYQTLICNLTGMDVSNASLYDGGTAIAEAAFMASNITRRNKIIISKTVNPEYRKVLNTYAHLQSIEVVEIEDKEGVTDLEELKKHVDAKTAAVIVQSPNFFGIIEDLEAIGEIAHSQKRTMFVTSVDPISLGILKSPGSLGADIVVGEGQPLGIPLSFGGPYLGFMATKKAHMRKLPGRIVGETIDVDGNRAFVLTLQAREQHIRREKATSNICSNQGINTLAAAVYLVTLGKKGLREVATQATQKAHYAFKQITKSGKYKPLFDKPFFKEFAVTSSIDADKINNKLLEEKILGGYSLEKEYPQYKNGILYAVTEKRTKEEIDTLSSILEGII</sequence>
<dbReference type="Proteomes" id="UP000294567">
    <property type="component" value="Unassembled WGS sequence"/>
</dbReference>
<evidence type="ECO:0000256" key="1">
    <source>
        <dbReference type="ARBA" id="ARBA00003788"/>
    </source>
</evidence>
<dbReference type="InterPro" id="IPR023010">
    <property type="entry name" value="GcvPA"/>
</dbReference>
<accession>A0A4R3KNP2</accession>
<dbReference type="HAMAP" id="MF_00712">
    <property type="entry name" value="GcvPA"/>
    <property type="match status" value="1"/>
</dbReference>
<evidence type="ECO:0000259" key="5">
    <source>
        <dbReference type="Pfam" id="PF02347"/>
    </source>
</evidence>
<feature type="domain" description="Glycine cleavage system P-protein N-terminal" evidence="5">
    <location>
        <begin position="4"/>
        <end position="443"/>
    </location>
</feature>
<gene>
    <name evidence="4" type="primary">gcvPA</name>
    <name evidence="6" type="ORF">EDD65_1163</name>
</gene>
<evidence type="ECO:0000256" key="4">
    <source>
        <dbReference type="HAMAP-Rule" id="MF_00712"/>
    </source>
</evidence>
<dbReference type="EMBL" id="SMAE01000016">
    <property type="protein sequence ID" value="TCS86123.1"/>
    <property type="molecule type" value="Genomic_DNA"/>
</dbReference>
<dbReference type="NCBIfam" id="NF001696">
    <property type="entry name" value="PRK00451.1"/>
    <property type="match status" value="1"/>
</dbReference>
<evidence type="ECO:0000256" key="2">
    <source>
        <dbReference type="ARBA" id="ARBA00023002"/>
    </source>
</evidence>
<dbReference type="OrthoDB" id="9771867at2"/>
<comment type="caution">
    <text evidence="6">The sequence shown here is derived from an EMBL/GenBank/DDBJ whole genome shotgun (WGS) entry which is preliminary data.</text>
</comment>